<keyword evidence="4 6" id="KW-0067">ATP-binding</keyword>
<comment type="similarity">
    <text evidence="1">Belongs to the ABC transporter superfamily.</text>
</comment>
<dbReference type="InterPro" id="IPR015856">
    <property type="entry name" value="ABC_transpr_CbiO/EcfA_su"/>
</dbReference>
<dbReference type="PROSITE" id="PS00211">
    <property type="entry name" value="ABC_TRANSPORTER_1"/>
    <property type="match status" value="2"/>
</dbReference>
<comment type="caution">
    <text evidence="6">The sequence shown here is derived from an EMBL/GenBank/DDBJ whole genome shotgun (WGS) entry which is preliminary data.</text>
</comment>
<dbReference type="Pfam" id="PF00005">
    <property type="entry name" value="ABC_tran"/>
    <property type="match status" value="2"/>
</dbReference>
<protein>
    <submittedName>
        <fullName evidence="6">ATP-binding cassette domain-containing protein</fullName>
    </submittedName>
</protein>
<evidence type="ECO:0000256" key="2">
    <source>
        <dbReference type="ARBA" id="ARBA00022448"/>
    </source>
</evidence>
<keyword evidence="3" id="KW-0547">Nucleotide-binding</keyword>
<gene>
    <name evidence="6" type="ORF">D1639_03800</name>
</gene>
<name>A0A7C9NL74_9BACT</name>
<dbReference type="InterPro" id="IPR027417">
    <property type="entry name" value="P-loop_NTPase"/>
</dbReference>
<proteinExistence type="inferred from homology"/>
<dbReference type="InterPro" id="IPR050095">
    <property type="entry name" value="ECF_ABC_transporter_ATP-bd"/>
</dbReference>
<organism evidence="6">
    <name type="scientific">Muribaculaceae bacterium Z82</name>
    <dbReference type="NCBI Taxonomy" id="2304548"/>
    <lineage>
        <taxon>Bacteria</taxon>
        <taxon>Pseudomonadati</taxon>
        <taxon>Bacteroidota</taxon>
        <taxon>Bacteroidia</taxon>
        <taxon>Bacteroidales</taxon>
        <taxon>Muribaculaceae</taxon>
    </lineage>
</organism>
<evidence type="ECO:0000313" key="6">
    <source>
        <dbReference type="EMBL" id="NBI34167.1"/>
    </source>
</evidence>
<accession>A0A7C9NL74</accession>
<dbReference type="GO" id="GO:0016887">
    <property type="term" value="F:ATP hydrolysis activity"/>
    <property type="evidence" value="ECO:0007669"/>
    <property type="project" value="InterPro"/>
</dbReference>
<feature type="domain" description="ABC transporter" evidence="5">
    <location>
        <begin position="315"/>
        <end position="549"/>
    </location>
</feature>
<dbReference type="SMART" id="SM00382">
    <property type="entry name" value="AAA"/>
    <property type="match status" value="2"/>
</dbReference>
<dbReference type="AlphaFoldDB" id="A0A7C9NL74"/>
<dbReference type="GO" id="GO:0005524">
    <property type="term" value="F:ATP binding"/>
    <property type="evidence" value="ECO:0007669"/>
    <property type="project" value="UniProtKB-KW"/>
</dbReference>
<dbReference type="EMBL" id="QWKH01000016">
    <property type="protein sequence ID" value="NBI34167.1"/>
    <property type="molecule type" value="Genomic_DNA"/>
</dbReference>
<dbReference type="GO" id="GO:0043190">
    <property type="term" value="C:ATP-binding cassette (ABC) transporter complex"/>
    <property type="evidence" value="ECO:0007669"/>
    <property type="project" value="TreeGrafter"/>
</dbReference>
<dbReference type="SUPFAM" id="SSF52540">
    <property type="entry name" value="P-loop containing nucleoside triphosphate hydrolases"/>
    <property type="match status" value="2"/>
</dbReference>
<dbReference type="PANTHER" id="PTHR43553">
    <property type="entry name" value="HEAVY METAL TRANSPORTER"/>
    <property type="match status" value="1"/>
</dbReference>
<sequence length="571" mass="59403">MALIAFQNLTFRYPGAGEPALDDVCLEVGQGSLLCLMGRSGCGKTTLVRQLKTALVPKGARSGRVLLNGADVDAVGLRDQARLVGYVGQDPDSQLVCDTVGRELAFGLENVGAPREEAAVAVAETASYFGLQELMDCPVAELSGGQKQLVNLAAVLALRPQVLVLDEPTSQLDPVAAGEFLATVRSVNDDLGLTVILVEQRLEAAFAMADQVVVMANGRVAFQGSPEEVAASLGKCNHELCRCLPSAARIALALSGGTLQPCPLTVREGRRWLEGRLGGCQARACSAADPTAGTAESAGSARSGAGERPACRPALRLRDVWFRYGRDLPDVLRGLSLTVEAGQLFALVGGNGAGKSTLLSLACGLRTPYRGRVETFGNRCALLPQDPQALFSWDSVAQELDDMVGADVAGAASAGGAGDSAYGGNAAVTTEEVAALCHLEGLLDRHPLDLSSGEQQRVALAKALLVNPSVLLLDEPTKGLDALFKAELGALLQRLAQRGLTVVAVSHDVEFCAEWADRSALLFDGAIVASGAPSQLFAASAFYTTAASRIARDAVPGAVTVEDVVSACRNL</sequence>
<dbReference type="GO" id="GO:0042626">
    <property type="term" value="F:ATPase-coupled transmembrane transporter activity"/>
    <property type="evidence" value="ECO:0007669"/>
    <property type="project" value="TreeGrafter"/>
</dbReference>
<dbReference type="PROSITE" id="PS50893">
    <property type="entry name" value="ABC_TRANSPORTER_2"/>
    <property type="match status" value="2"/>
</dbReference>
<keyword evidence="2" id="KW-0813">Transport</keyword>
<dbReference type="Gene3D" id="3.40.50.300">
    <property type="entry name" value="P-loop containing nucleotide triphosphate hydrolases"/>
    <property type="match status" value="2"/>
</dbReference>
<evidence type="ECO:0000259" key="5">
    <source>
        <dbReference type="PROSITE" id="PS50893"/>
    </source>
</evidence>
<dbReference type="InterPro" id="IPR003593">
    <property type="entry name" value="AAA+_ATPase"/>
</dbReference>
<evidence type="ECO:0000256" key="3">
    <source>
        <dbReference type="ARBA" id="ARBA00022741"/>
    </source>
</evidence>
<feature type="domain" description="ABC transporter" evidence="5">
    <location>
        <begin position="4"/>
        <end position="242"/>
    </location>
</feature>
<reference evidence="6" key="1">
    <citation type="submission" date="2018-08" db="EMBL/GenBank/DDBJ databases">
        <title>Murine metabolic-syndrome-specific gut microbial biobank.</title>
        <authorList>
            <person name="Liu C."/>
        </authorList>
    </citation>
    <scope>NUCLEOTIDE SEQUENCE [LARGE SCALE GENOMIC DNA]</scope>
    <source>
        <strain evidence="6">Z82</strain>
    </source>
</reference>
<evidence type="ECO:0000256" key="4">
    <source>
        <dbReference type="ARBA" id="ARBA00022840"/>
    </source>
</evidence>
<dbReference type="CDD" id="cd03225">
    <property type="entry name" value="ABC_cobalt_CbiO_domain1"/>
    <property type="match status" value="2"/>
</dbReference>
<dbReference type="InterPro" id="IPR017871">
    <property type="entry name" value="ABC_transporter-like_CS"/>
</dbReference>
<evidence type="ECO:0000256" key="1">
    <source>
        <dbReference type="ARBA" id="ARBA00005417"/>
    </source>
</evidence>
<dbReference type="PANTHER" id="PTHR43553:SF24">
    <property type="entry name" value="ENERGY-COUPLING FACTOR TRANSPORTER ATP-BINDING PROTEIN ECFA1"/>
    <property type="match status" value="1"/>
</dbReference>
<dbReference type="InterPro" id="IPR003439">
    <property type="entry name" value="ABC_transporter-like_ATP-bd"/>
</dbReference>